<name>A0A6N7BU03_9GAMM</name>
<dbReference type="Proteomes" id="UP000471465">
    <property type="component" value="Unassembled WGS sequence"/>
</dbReference>
<sequence length="622" mass="68738">MDFPINIEANIVSHNGNFSRNITLQGGLTIIIGPNGSGKTHLLRSLKQPLAPVMNGKKVRFLSAGRLGLLEEYRSDYDGHRSGFPNYENASFGRKSDVSRRHQMETLNGDFQTLSERADILIKVQERLRKLFKRDLIIEWDGGSLKVVFARLDITSTPYSSGREASGLLHLVGILAALYDDEVGAILIDEPEVSLHPQLQSFLLNEITNAAGHPSEGGYKKLVIMATHSTEMLRIAKSNDLASLIFCHDLDKPPVQLDPNNGELKNKKLQTLIARLGQEHKLSLFCKRPLLVEGPSDVMIASFISNKLELHLEAAGSQLLPVIGKGQMPVVTKFMRLIGKEPVVLADADAFTDDLDLIRCFLANSSTADADASKLGAQSAMKLASSTYSDFCSLVNDNWEDISRQAEIHPYYTNAGESIDENVKRRAVFCTLFSLSSSEVNDLTNAEKWSSMKDRLTVVLQLLENSGCFILRKGAIESYYQVSDIYTSEGKPTAAVDEIDHLDQLSAQKVREQLDDLVRCIEYASEGKHINEAESLRDILLSIAAPAVARLSTNDQVTTQDINILAKSILGERANIFNCSVENGKLKIDIESKILNICGFPVIIDKNDDVVRIIERVLLSNA</sequence>
<dbReference type="Pfam" id="PF20469">
    <property type="entry name" value="OLD-like_TOPRIM"/>
    <property type="match status" value="1"/>
</dbReference>
<proteinExistence type="predicted"/>
<dbReference type="GO" id="GO:0016887">
    <property type="term" value="F:ATP hydrolysis activity"/>
    <property type="evidence" value="ECO:0007669"/>
    <property type="project" value="InterPro"/>
</dbReference>
<gene>
    <name evidence="2" type="ORF">FQV37_1769</name>
</gene>
<keyword evidence="3" id="KW-1185">Reference proteome</keyword>
<dbReference type="SMART" id="SM00382">
    <property type="entry name" value="AAA"/>
    <property type="match status" value="1"/>
</dbReference>
<feature type="domain" description="AAA+ ATPase" evidence="1">
    <location>
        <begin position="25"/>
        <end position="255"/>
    </location>
</feature>
<dbReference type="GO" id="GO:0005524">
    <property type="term" value="F:ATP binding"/>
    <property type="evidence" value="ECO:0007669"/>
    <property type="project" value="InterPro"/>
</dbReference>
<evidence type="ECO:0000313" key="3">
    <source>
        <dbReference type="Proteomes" id="UP000471465"/>
    </source>
</evidence>
<protein>
    <recommendedName>
        <fullName evidence="1">AAA+ ATPase domain-containing protein</fullName>
    </recommendedName>
</protein>
<dbReference type="RefSeq" id="WP_160023241.1">
    <property type="nucleotide sequence ID" value="NZ_VZIZ01000034.1"/>
</dbReference>
<dbReference type="InterPro" id="IPR003959">
    <property type="entry name" value="ATPase_AAA_core"/>
</dbReference>
<dbReference type="SUPFAM" id="SSF52540">
    <property type="entry name" value="P-loop containing nucleoside triphosphate hydrolases"/>
    <property type="match status" value="1"/>
</dbReference>
<accession>A0A6N7BU03</accession>
<dbReference type="CDD" id="cd01026">
    <property type="entry name" value="TOPRIM_OLD"/>
    <property type="match status" value="1"/>
</dbReference>
<dbReference type="PANTHER" id="PTHR43581:SF2">
    <property type="entry name" value="EXCINUCLEASE ATPASE SUBUNIT"/>
    <property type="match status" value="1"/>
</dbReference>
<dbReference type="InterPro" id="IPR051396">
    <property type="entry name" value="Bact_Antivir_Def_Nuclease"/>
</dbReference>
<dbReference type="InterPro" id="IPR034139">
    <property type="entry name" value="TOPRIM_OLD"/>
</dbReference>
<dbReference type="InterPro" id="IPR027417">
    <property type="entry name" value="P-loop_NTPase"/>
</dbReference>
<comment type="caution">
    <text evidence="2">The sequence shown here is derived from an EMBL/GenBank/DDBJ whole genome shotgun (WGS) entry which is preliminary data.</text>
</comment>
<dbReference type="PANTHER" id="PTHR43581">
    <property type="entry name" value="ATP/GTP PHOSPHATASE"/>
    <property type="match status" value="1"/>
</dbReference>
<evidence type="ECO:0000313" key="2">
    <source>
        <dbReference type="EMBL" id="KAF0567818.1"/>
    </source>
</evidence>
<organism evidence="2 3">
    <name type="scientific">Psychrobacter nivimaris</name>
    <dbReference type="NCBI Taxonomy" id="281738"/>
    <lineage>
        <taxon>Bacteria</taxon>
        <taxon>Pseudomonadati</taxon>
        <taxon>Pseudomonadota</taxon>
        <taxon>Gammaproteobacteria</taxon>
        <taxon>Moraxellales</taxon>
        <taxon>Moraxellaceae</taxon>
        <taxon>Psychrobacter</taxon>
    </lineage>
</organism>
<reference evidence="2 3" key="1">
    <citation type="submission" date="2019-09" db="EMBL/GenBank/DDBJ databases">
        <title>Draft genome sequence of Psychrobacter nivimaris LAMA 639, in search for biotechnological relevant genes.</title>
        <authorList>
            <person name="Lima A.O.S."/>
            <person name="Staloch B.E.K."/>
            <person name="Freitas R.C."/>
            <person name="Niero H."/>
            <person name="Silva M.A.C."/>
        </authorList>
    </citation>
    <scope>NUCLEOTIDE SEQUENCE [LARGE SCALE GENOMIC DNA]</scope>
    <source>
        <strain evidence="2 3">LAMA 639</strain>
    </source>
</reference>
<dbReference type="EMBL" id="VZIZ01000034">
    <property type="protein sequence ID" value="KAF0567818.1"/>
    <property type="molecule type" value="Genomic_DNA"/>
</dbReference>
<evidence type="ECO:0000259" key="1">
    <source>
        <dbReference type="SMART" id="SM00382"/>
    </source>
</evidence>
<dbReference type="AlphaFoldDB" id="A0A6N7BU03"/>
<dbReference type="Gene3D" id="3.40.50.300">
    <property type="entry name" value="P-loop containing nucleotide triphosphate hydrolases"/>
    <property type="match status" value="1"/>
</dbReference>
<dbReference type="InterPro" id="IPR003593">
    <property type="entry name" value="AAA+_ATPase"/>
</dbReference>
<dbReference type="Pfam" id="PF13304">
    <property type="entry name" value="AAA_21"/>
    <property type="match status" value="1"/>
</dbReference>